<accession>X8JE31</accession>
<sequence>MLPLSVTPHPPASAGLPPKPKGLIPGQKSGAPAAPSTARLVIHFGGKPPQALRDAPQPDLFRKISSMLDVHPTHSSIVILGAHWNKSNNVIITFPPGTPNATLTDLCPAICNSLGLADSVVMSIDKCWTKLLGDKAGAELFSLGQQVQAT</sequence>
<proteinExistence type="predicted"/>
<feature type="non-terminal residue" evidence="2">
    <location>
        <position position="150"/>
    </location>
</feature>
<evidence type="ECO:0000313" key="2">
    <source>
        <dbReference type="EMBL" id="EUC61178.1"/>
    </source>
</evidence>
<protein>
    <submittedName>
        <fullName evidence="2">Uncharacterized protein</fullName>
    </submittedName>
</protein>
<evidence type="ECO:0000313" key="3">
    <source>
        <dbReference type="Proteomes" id="UP000030108"/>
    </source>
</evidence>
<gene>
    <name evidence="2" type="ORF">RSOL_385480</name>
</gene>
<organism evidence="2 3">
    <name type="scientific">Rhizoctonia solani AG-3 Rhs1AP</name>
    <dbReference type="NCBI Taxonomy" id="1086054"/>
    <lineage>
        <taxon>Eukaryota</taxon>
        <taxon>Fungi</taxon>
        <taxon>Dikarya</taxon>
        <taxon>Basidiomycota</taxon>
        <taxon>Agaricomycotina</taxon>
        <taxon>Agaricomycetes</taxon>
        <taxon>Cantharellales</taxon>
        <taxon>Ceratobasidiaceae</taxon>
        <taxon>Rhizoctonia</taxon>
    </lineage>
</organism>
<dbReference type="EMBL" id="JATN01000319">
    <property type="protein sequence ID" value="EUC61178.1"/>
    <property type="molecule type" value="Genomic_DNA"/>
</dbReference>
<reference evidence="3" key="1">
    <citation type="journal article" date="2014" name="Genome Announc.">
        <title>Draft genome sequence of the plant-pathogenic soil fungus Rhizoctonia solani anastomosis group 3 strain Rhs1AP.</title>
        <authorList>
            <person name="Cubeta M.A."/>
            <person name="Thomas E."/>
            <person name="Dean R.A."/>
            <person name="Jabaji S."/>
            <person name="Neate S.M."/>
            <person name="Tavantzis S."/>
            <person name="Toda T."/>
            <person name="Vilgalys R."/>
            <person name="Bharathan N."/>
            <person name="Fedorova-Abrams N."/>
            <person name="Pakala S.B."/>
            <person name="Pakala S.M."/>
            <person name="Zafar N."/>
            <person name="Joardar V."/>
            <person name="Losada L."/>
            <person name="Nierman W.C."/>
        </authorList>
    </citation>
    <scope>NUCLEOTIDE SEQUENCE [LARGE SCALE GENOMIC DNA]</scope>
    <source>
        <strain evidence="3">AG-3</strain>
    </source>
</reference>
<dbReference type="OrthoDB" id="3265803at2759"/>
<feature type="region of interest" description="Disordered" evidence="1">
    <location>
        <begin position="1"/>
        <end position="33"/>
    </location>
</feature>
<dbReference type="AlphaFoldDB" id="X8JE31"/>
<dbReference type="Proteomes" id="UP000030108">
    <property type="component" value="Unassembled WGS sequence"/>
</dbReference>
<comment type="caution">
    <text evidence="2">The sequence shown here is derived from an EMBL/GenBank/DDBJ whole genome shotgun (WGS) entry which is preliminary data.</text>
</comment>
<evidence type="ECO:0000256" key="1">
    <source>
        <dbReference type="SAM" id="MobiDB-lite"/>
    </source>
</evidence>
<name>X8JE31_9AGAM</name>